<name>A0A8X8BGV4_BRACI</name>
<evidence type="ECO:0000313" key="2">
    <source>
        <dbReference type="Proteomes" id="UP000886595"/>
    </source>
</evidence>
<accession>A0A8X8BGV4</accession>
<proteinExistence type="predicted"/>
<dbReference type="AlphaFoldDB" id="A0A8X8BGV4"/>
<gene>
    <name evidence="1" type="ORF">Bca52824_006197</name>
</gene>
<comment type="caution">
    <text evidence="1">The sequence shown here is derived from an EMBL/GenBank/DDBJ whole genome shotgun (WGS) entry which is preliminary data.</text>
</comment>
<organism evidence="1 2">
    <name type="scientific">Brassica carinata</name>
    <name type="common">Ethiopian mustard</name>
    <name type="synonym">Abyssinian cabbage</name>
    <dbReference type="NCBI Taxonomy" id="52824"/>
    <lineage>
        <taxon>Eukaryota</taxon>
        <taxon>Viridiplantae</taxon>
        <taxon>Streptophyta</taxon>
        <taxon>Embryophyta</taxon>
        <taxon>Tracheophyta</taxon>
        <taxon>Spermatophyta</taxon>
        <taxon>Magnoliopsida</taxon>
        <taxon>eudicotyledons</taxon>
        <taxon>Gunneridae</taxon>
        <taxon>Pentapetalae</taxon>
        <taxon>rosids</taxon>
        <taxon>malvids</taxon>
        <taxon>Brassicales</taxon>
        <taxon>Brassicaceae</taxon>
        <taxon>Brassiceae</taxon>
        <taxon>Brassica</taxon>
    </lineage>
</organism>
<sequence>MNSVCISSCIDDACDTRVPVRTTYVNLYKWPESDVEFVRSVRRGGGVPAARVVDSIFCRQRYLRSYTFSREDDDNIKSKKAQGRPSATATSCIGRVKETALCMRGSKDESDVIFEKAKPRRRREKKKRDHACSVMFRFFRMLLSCAATVDVVNPN</sequence>
<evidence type="ECO:0000313" key="1">
    <source>
        <dbReference type="EMBL" id="KAG2335017.1"/>
    </source>
</evidence>
<keyword evidence="2" id="KW-1185">Reference proteome</keyword>
<dbReference type="PANTHER" id="PTHR35304">
    <property type="entry name" value="OS05G0120300 PROTEIN-RELATED"/>
    <property type="match status" value="1"/>
</dbReference>
<dbReference type="Proteomes" id="UP000886595">
    <property type="component" value="Unassembled WGS sequence"/>
</dbReference>
<dbReference type="OrthoDB" id="749576at2759"/>
<protein>
    <submittedName>
        <fullName evidence="1">Uncharacterized protein</fullName>
    </submittedName>
</protein>
<dbReference type="EMBL" id="JAAMPC010000001">
    <property type="protein sequence ID" value="KAG2335017.1"/>
    <property type="molecule type" value="Genomic_DNA"/>
</dbReference>
<dbReference type="PANTHER" id="PTHR35304:SF15">
    <property type="entry name" value="(RAPE) HYPOTHETICAL PROTEIN"/>
    <property type="match status" value="1"/>
</dbReference>
<reference evidence="1 2" key="1">
    <citation type="submission" date="2020-02" db="EMBL/GenBank/DDBJ databases">
        <authorList>
            <person name="Ma Q."/>
            <person name="Huang Y."/>
            <person name="Song X."/>
            <person name="Pei D."/>
        </authorList>
    </citation>
    <scope>NUCLEOTIDE SEQUENCE [LARGE SCALE GENOMIC DNA]</scope>
    <source>
        <strain evidence="1">Sxm20200214</strain>
        <tissue evidence="1">Leaf</tissue>
    </source>
</reference>